<dbReference type="OrthoDB" id="625722at2"/>
<accession>A0A2P8D7Q3</accession>
<gene>
    <name evidence="3" type="ORF">B0I18_102197</name>
</gene>
<dbReference type="InterPro" id="IPR043502">
    <property type="entry name" value="DNA/RNA_pol_sf"/>
</dbReference>
<evidence type="ECO:0000313" key="3">
    <source>
        <dbReference type="EMBL" id="PSK93227.1"/>
    </source>
</evidence>
<dbReference type="InterPro" id="IPR001126">
    <property type="entry name" value="UmuC"/>
</dbReference>
<dbReference type="GO" id="GO:0006281">
    <property type="term" value="P:DNA repair"/>
    <property type="evidence" value="ECO:0007669"/>
    <property type="project" value="InterPro"/>
</dbReference>
<dbReference type="EMBL" id="PYGD01000002">
    <property type="protein sequence ID" value="PSK93227.1"/>
    <property type="molecule type" value="Genomic_DNA"/>
</dbReference>
<dbReference type="PANTHER" id="PTHR35369:SF2">
    <property type="entry name" value="BLR3025 PROTEIN"/>
    <property type="match status" value="1"/>
</dbReference>
<proteinExistence type="predicted"/>
<feature type="domain" description="UmuC" evidence="2">
    <location>
        <begin position="12"/>
        <end position="150"/>
    </location>
</feature>
<keyword evidence="1" id="KW-0227">DNA damage</keyword>
<reference evidence="3 4" key="1">
    <citation type="submission" date="2018-03" db="EMBL/GenBank/DDBJ databases">
        <title>Genomic Encyclopedia of Type Strains, Phase III (KMG-III): the genomes of soil and plant-associated and newly described type strains.</title>
        <authorList>
            <person name="Whitman W."/>
        </authorList>
    </citation>
    <scope>NUCLEOTIDE SEQUENCE [LARGE SCALE GENOMIC DNA]</scope>
    <source>
        <strain evidence="3 4">CGMCC 1.12700</strain>
    </source>
</reference>
<dbReference type="SUPFAM" id="SSF56672">
    <property type="entry name" value="DNA/RNA polymerases"/>
    <property type="match status" value="1"/>
</dbReference>
<dbReference type="InterPro" id="IPR050356">
    <property type="entry name" value="SulA_CellDiv_inhibitor"/>
</dbReference>
<evidence type="ECO:0000259" key="2">
    <source>
        <dbReference type="Pfam" id="PF00817"/>
    </source>
</evidence>
<protein>
    <submittedName>
        <fullName evidence="3">Protein ImuB</fullName>
    </submittedName>
</protein>
<dbReference type="AlphaFoldDB" id="A0A2P8D7Q3"/>
<dbReference type="Pfam" id="PF00817">
    <property type="entry name" value="IMS"/>
    <property type="match status" value="1"/>
</dbReference>
<organism evidence="3 4">
    <name type="scientific">Taibaiella chishuiensis</name>
    <dbReference type="NCBI Taxonomy" id="1434707"/>
    <lineage>
        <taxon>Bacteria</taxon>
        <taxon>Pseudomonadati</taxon>
        <taxon>Bacteroidota</taxon>
        <taxon>Chitinophagia</taxon>
        <taxon>Chitinophagales</taxon>
        <taxon>Chitinophagaceae</taxon>
        <taxon>Taibaiella</taxon>
    </lineage>
</organism>
<sequence>MGRYLSIWLPQLLADRTVLLDPDLQDKAFVLTRAQRGRVMILVASDAAIREGIVPGLVLADARAVLPGLLVFGDKPGQAEELLTGLALWCLRFTPVAAIDPPDGLVLDISGCAHLWGGEVAYLKELLHRLRQAGYRARAAIADTIGAAWALARYGQDNPVISPGTQLEALLALPPAALRLEPLVLERLQKLGLYRIGHFIHMPGTVLRRRFGPQLTERIGLATGQLIESCEPVLPAPIYQERLPCLEPVRTRTAIDIALRQLLQQLCNRLLQERKGLRHAVFKGYRIDGALEQVSIGTNRAVRDVAHLLKLFEQQLATITPALGIELFVLEAPVVEELPVQQETLWQDPGGERDTQLAGLLDRIAGRMGEGAIHRYLPAEHYWPERAIKAALSLQDKTTTAWRTDRPRPVCLLPLPEKITVSVPIPDYPPLSFTSKGQLHRVKKADGPERVECEWWLDQDRVRDYYYVEDEQGARYWLFRSGQYDEHTPEWYLHGYFA</sequence>
<dbReference type="Proteomes" id="UP000240572">
    <property type="component" value="Unassembled WGS sequence"/>
</dbReference>
<keyword evidence="4" id="KW-1185">Reference proteome</keyword>
<comment type="caution">
    <text evidence="3">The sequence shown here is derived from an EMBL/GenBank/DDBJ whole genome shotgun (WGS) entry which is preliminary data.</text>
</comment>
<evidence type="ECO:0000313" key="4">
    <source>
        <dbReference type="Proteomes" id="UP000240572"/>
    </source>
</evidence>
<name>A0A2P8D7Q3_9BACT</name>
<evidence type="ECO:0000256" key="1">
    <source>
        <dbReference type="ARBA" id="ARBA00022763"/>
    </source>
</evidence>
<dbReference type="CDD" id="cd03468">
    <property type="entry name" value="PolY_like"/>
    <property type="match status" value="1"/>
</dbReference>
<dbReference type="RefSeq" id="WP_106522248.1">
    <property type="nucleotide sequence ID" value="NZ_PYGD01000002.1"/>
</dbReference>
<dbReference type="PANTHER" id="PTHR35369">
    <property type="entry name" value="BLR3025 PROTEIN-RELATED"/>
    <property type="match status" value="1"/>
</dbReference>